<feature type="transmembrane region" description="Helical" evidence="1">
    <location>
        <begin position="17"/>
        <end position="36"/>
    </location>
</feature>
<reference evidence="2" key="1">
    <citation type="journal article" date="2021" name="PeerJ">
        <title>Extensive microbial diversity within the chicken gut microbiome revealed by metagenomics and culture.</title>
        <authorList>
            <person name="Gilroy R."/>
            <person name="Ravi A."/>
            <person name="Getino M."/>
            <person name="Pursley I."/>
            <person name="Horton D.L."/>
            <person name="Alikhan N.F."/>
            <person name="Baker D."/>
            <person name="Gharbi K."/>
            <person name="Hall N."/>
            <person name="Watson M."/>
            <person name="Adriaenssens E.M."/>
            <person name="Foster-Nyarko E."/>
            <person name="Jarju S."/>
            <person name="Secka A."/>
            <person name="Antonio M."/>
            <person name="Oren A."/>
            <person name="Chaudhuri R.R."/>
            <person name="La Ragione R."/>
            <person name="Hildebrand F."/>
            <person name="Pallen M.J."/>
        </authorList>
    </citation>
    <scope>NUCLEOTIDE SEQUENCE</scope>
    <source>
        <strain evidence="2">CHK173-2145</strain>
    </source>
</reference>
<keyword evidence="1" id="KW-0472">Membrane</keyword>
<name>A0A921JVI4_9LACO</name>
<feature type="transmembrane region" description="Helical" evidence="1">
    <location>
        <begin position="109"/>
        <end position="131"/>
    </location>
</feature>
<proteinExistence type="predicted"/>
<dbReference type="AlphaFoldDB" id="A0A921JVI4"/>
<reference evidence="2" key="2">
    <citation type="submission" date="2021-09" db="EMBL/GenBank/DDBJ databases">
        <authorList>
            <person name="Gilroy R."/>
        </authorList>
    </citation>
    <scope>NUCLEOTIDE SEQUENCE</scope>
    <source>
        <strain evidence="2">CHK173-2145</strain>
    </source>
</reference>
<keyword evidence="1" id="KW-1133">Transmembrane helix</keyword>
<comment type="caution">
    <text evidence="2">The sequence shown here is derived from an EMBL/GenBank/DDBJ whole genome shotgun (WGS) entry which is preliminary data.</text>
</comment>
<organism evidence="2 3">
    <name type="scientific">Levilactobacillus hammesii</name>
    <dbReference type="NCBI Taxonomy" id="267633"/>
    <lineage>
        <taxon>Bacteria</taxon>
        <taxon>Bacillati</taxon>
        <taxon>Bacillota</taxon>
        <taxon>Bacilli</taxon>
        <taxon>Lactobacillales</taxon>
        <taxon>Lactobacillaceae</taxon>
        <taxon>Levilactobacillus</taxon>
    </lineage>
</organism>
<keyword evidence="1" id="KW-0812">Transmembrane</keyword>
<dbReference type="Proteomes" id="UP000721920">
    <property type="component" value="Unassembled WGS sequence"/>
</dbReference>
<feature type="transmembrane region" description="Helical" evidence="1">
    <location>
        <begin position="56"/>
        <end position="75"/>
    </location>
</feature>
<dbReference type="EMBL" id="DYXN01000017">
    <property type="protein sequence ID" value="HJE86201.1"/>
    <property type="molecule type" value="Genomic_DNA"/>
</dbReference>
<protein>
    <submittedName>
        <fullName evidence="2">Uncharacterized protein</fullName>
    </submittedName>
</protein>
<evidence type="ECO:0000256" key="1">
    <source>
        <dbReference type="SAM" id="Phobius"/>
    </source>
</evidence>
<feature type="transmembrane region" description="Helical" evidence="1">
    <location>
        <begin position="82"/>
        <end position="103"/>
    </location>
</feature>
<accession>A0A921JVI4</accession>
<gene>
    <name evidence="2" type="ORF">K8U88_01315</name>
</gene>
<evidence type="ECO:0000313" key="3">
    <source>
        <dbReference type="Proteomes" id="UP000721920"/>
    </source>
</evidence>
<sequence>MTNFRHHLQLSPKALRVLLYLYIGFLGILCLLAIAGRVHEPALNLAVPALAKIGDALLIDFNLMLVCLLLSLIPVKWPIHLIVFFVILGTSEGLVRVAFNLTWAQLPVILIFLLQMGSSVWFVCWLARISLHIIDLTRFGRSDHYLKNWTQSLVVALKPVWAPLSTSLIVNLITRALIS</sequence>
<evidence type="ECO:0000313" key="2">
    <source>
        <dbReference type="EMBL" id="HJE86201.1"/>
    </source>
</evidence>